<dbReference type="RefSeq" id="XP_013405280.1">
    <property type="nucleotide sequence ID" value="XM_013549826.1"/>
</dbReference>
<dbReference type="AlphaFoldDB" id="A0A1S3J4G9"/>
<dbReference type="SUPFAM" id="SSF52058">
    <property type="entry name" value="L domain-like"/>
    <property type="match status" value="1"/>
</dbReference>
<evidence type="ECO:0000256" key="1">
    <source>
        <dbReference type="ARBA" id="ARBA00004167"/>
    </source>
</evidence>
<dbReference type="SMART" id="SM00255">
    <property type="entry name" value="TIR"/>
    <property type="match status" value="1"/>
</dbReference>
<evidence type="ECO:0000256" key="2">
    <source>
        <dbReference type="ARBA" id="ARBA00009634"/>
    </source>
</evidence>
<evidence type="ECO:0000256" key="6">
    <source>
        <dbReference type="ARBA" id="ARBA00023136"/>
    </source>
</evidence>
<keyword evidence="5 7" id="KW-1133">Transmembrane helix</keyword>
<feature type="transmembrane region" description="Helical" evidence="7">
    <location>
        <begin position="402"/>
        <end position="426"/>
    </location>
</feature>
<evidence type="ECO:0000259" key="9">
    <source>
        <dbReference type="PROSITE" id="PS50104"/>
    </source>
</evidence>
<dbReference type="GO" id="GO:0038023">
    <property type="term" value="F:signaling receptor activity"/>
    <property type="evidence" value="ECO:0007669"/>
    <property type="project" value="TreeGrafter"/>
</dbReference>
<dbReference type="SUPFAM" id="SSF52200">
    <property type="entry name" value="Toll/Interleukin receptor TIR domain"/>
    <property type="match status" value="1"/>
</dbReference>
<dbReference type="InterPro" id="IPR000157">
    <property type="entry name" value="TIR_dom"/>
</dbReference>
<feature type="signal peptide" evidence="8">
    <location>
        <begin position="1"/>
        <end position="23"/>
    </location>
</feature>
<dbReference type="Pfam" id="PF13855">
    <property type="entry name" value="LRR_8"/>
    <property type="match status" value="1"/>
</dbReference>
<sequence length="604" mass="68699">MPGKGYFILYLWCLVNFIVSCGGFKAQRCPAPCHCDFTSWSQGILNCSYSPIRALPLEIPIPRNTTVLDLRYTGLSEIPPHAFNQLEGLKALYVGGNNIKHFHEDSFTGLWNLELLDLSPLHWDMNFDYEAFPTNLFRDLILLEVLMFGRMSSSAQIQQGYLDQTLAPLHQLQQVTFPSLPDGNPPFGRGYNNLTSLKTVVFHGVGSVTNIRKHTFAMLKNCPIERLAFISCGLDTVEYGTLSSFPHLKVLDIEYANFVSVTEAEKIICDLNNTSIEVLHIVDNNIYRTSLVTPQDIPSNSFWYGHPKVPLQPAKYSYLDYIMKLNASSLDVTLNMSNNPMDCKVCDGLGFLHLIIHSNMTTIFSNDSSCYVNGSKTRLESSLSRLERECDSSTHTIISSNLWLSLGASLGVIFAVACGLIVAYIYRWNIKYHFFLLRRHFRKRGVIAGPPGHVYASYDDNDYYWVTHVLLRHLEDEDQLDVIIDQRDFIGGASLSEAIVEAVENSKKTVLVLSESYVLNPWCEFEFQMSLARGYQSVIPVMFQPVPFDAMTKSLRKYIRARGYIKWTEDPDGQRLFWKRLSNAIFDENNILVQPEKDDMTELI</sequence>
<evidence type="ECO:0000256" key="7">
    <source>
        <dbReference type="SAM" id="Phobius"/>
    </source>
</evidence>
<evidence type="ECO:0000313" key="10">
    <source>
        <dbReference type="Proteomes" id="UP000085678"/>
    </source>
</evidence>
<dbReference type="InterPro" id="IPR035897">
    <property type="entry name" value="Toll_tir_struct_dom_sf"/>
</dbReference>
<proteinExistence type="inferred from homology"/>
<feature type="domain" description="TIR" evidence="9">
    <location>
        <begin position="450"/>
        <end position="585"/>
    </location>
</feature>
<name>A0A1S3J4G9_LINAN</name>
<dbReference type="PANTHER" id="PTHR24365">
    <property type="entry name" value="TOLL-LIKE RECEPTOR"/>
    <property type="match status" value="1"/>
</dbReference>
<dbReference type="InParanoid" id="A0A1S3J4G9"/>
<dbReference type="GeneID" id="106170086"/>
<dbReference type="PROSITE" id="PS51257">
    <property type="entry name" value="PROKAR_LIPOPROTEIN"/>
    <property type="match status" value="1"/>
</dbReference>
<keyword evidence="3 7" id="KW-0812">Transmembrane</keyword>
<evidence type="ECO:0000256" key="4">
    <source>
        <dbReference type="ARBA" id="ARBA00022729"/>
    </source>
</evidence>
<keyword evidence="10" id="KW-1185">Reference proteome</keyword>
<dbReference type="InterPro" id="IPR001611">
    <property type="entry name" value="Leu-rich_rpt"/>
</dbReference>
<keyword evidence="4 8" id="KW-0732">Signal</keyword>
<dbReference type="PANTHER" id="PTHR24365:SF530">
    <property type="entry name" value="MSTPROX-RELATED"/>
    <property type="match status" value="1"/>
</dbReference>
<evidence type="ECO:0000256" key="3">
    <source>
        <dbReference type="ARBA" id="ARBA00022692"/>
    </source>
</evidence>
<keyword evidence="6 7" id="KW-0472">Membrane</keyword>
<dbReference type="OrthoDB" id="676979at2759"/>
<protein>
    <submittedName>
        <fullName evidence="11">Toll-like receptor 2</fullName>
    </submittedName>
</protein>
<evidence type="ECO:0000256" key="8">
    <source>
        <dbReference type="SAM" id="SignalP"/>
    </source>
</evidence>
<comment type="subcellular location">
    <subcellularLocation>
        <location evidence="1">Membrane</location>
        <topology evidence="1">Single-pass membrane protein</topology>
    </subcellularLocation>
</comment>
<evidence type="ECO:0000313" key="11">
    <source>
        <dbReference type="RefSeq" id="XP_013405280.1"/>
    </source>
</evidence>
<organism evidence="10 11">
    <name type="scientific">Lingula anatina</name>
    <name type="common">Brachiopod</name>
    <name type="synonym">Lingula unguis</name>
    <dbReference type="NCBI Taxonomy" id="7574"/>
    <lineage>
        <taxon>Eukaryota</taxon>
        <taxon>Metazoa</taxon>
        <taxon>Spiralia</taxon>
        <taxon>Lophotrochozoa</taxon>
        <taxon>Brachiopoda</taxon>
        <taxon>Linguliformea</taxon>
        <taxon>Lingulata</taxon>
        <taxon>Lingulida</taxon>
        <taxon>Linguloidea</taxon>
        <taxon>Lingulidae</taxon>
        <taxon>Lingula</taxon>
    </lineage>
</organism>
<dbReference type="STRING" id="7574.A0A1S3J4G9"/>
<dbReference type="Gene3D" id="3.80.10.10">
    <property type="entry name" value="Ribonuclease Inhibitor"/>
    <property type="match status" value="2"/>
</dbReference>
<evidence type="ECO:0000256" key="5">
    <source>
        <dbReference type="ARBA" id="ARBA00022989"/>
    </source>
</evidence>
<dbReference type="GO" id="GO:0007165">
    <property type="term" value="P:signal transduction"/>
    <property type="evidence" value="ECO:0007669"/>
    <property type="project" value="InterPro"/>
</dbReference>
<dbReference type="PROSITE" id="PS50104">
    <property type="entry name" value="TIR"/>
    <property type="match status" value="1"/>
</dbReference>
<feature type="chain" id="PRO_5010230080" evidence="8">
    <location>
        <begin position="24"/>
        <end position="604"/>
    </location>
</feature>
<dbReference type="InterPro" id="IPR032675">
    <property type="entry name" value="LRR_dom_sf"/>
</dbReference>
<dbReference type="Proteomes" id="UP000085678">
    <property type="component" value="Unplaced"/>
</dbReference>
<accession>A0A1S3J4G9</accession>
<comment type="similarity">
    <text evidence="2">Belongs to the Toll-like receptor family.</text>
</comment>
<dbReference type="KEGG" id="lak:106170086"/>
<reference evidence="11" key="1">
    <citation type="submission" date="2025-08" db="UniProtKB">
        <authorList>
            <consortium name="RefSeq"/>
        </authorList>
    </citation>
    <scope>IDENTIFICATION</scope>
    <source>
        <tissue evidence="11">Gonads</tissue>
    </source>
</reference>
<gene>
    <name evidence="11" type="primary">LOC106170086</name>
</gene>
<dbReference type="GO" id="GO:0005886">
    <property type="term" value="C:plasma membrane"/>
    <property type="evidence" value="ECO:0007669"/>
    <property type="project" value="TreeGrafter"/>
</dbReference>
<dbReference type="Gene3D" id="3.40.50.10140">
    <property type="entry name" value="Toll/interleukin-1 receptor homology (TIR) domain"/>
    <property type="match status" value="1"/>
</dbReference>
<dbReference type="Pfam" id="PF01582">
    <property type="entry name" value="TIR"/>
    <property type="match status" value="1"/>
</dbReference>